<keyword evidence="4" id="KW-1185">Reference proteome</keyword>
<dbReference type="AlphaFoldDB" id="A0AAD6IKZ6"/>
<feature type="region of interest" description="Disordered" evidence="1">
    <location>
        <begin position="101"/>
        <end position="126"/>
    </location>
</feature>
<protein>
    <submittedName>
        <fullName evidence="3">Uncharacterized protein</fullName>
    </submittedName>
</protein>
<comment type="caution">
    <text evidence="3">The sequence shown here is derived from an EMBL/GenBank/DDBJ whole genome shotgun (WGS) entry which is preliminary data.</text>
</comment>
<gene>
    <name evidence="3" type="ORF">N7460_002712</name>
</gene>
<evidence type="ECO:0000313" key="4">
    <source>
        <dbReference type="Proteomes" id="UP001219568"/>
    </source>
</evidence>
<evidence type="ECO:0000256" key="2">
    <source>
        <dbReference type="SAM" id="SignalP"/>
    </source>
</evidence>
<organism evidence="3 4">
    <name type="scientific">Penicillium canescens</name>
    <dbReference type="NCBI Taxonomy" id="5083"/>
    <lineage>
        <taxon>Eukaryota</taxon>
        <taxon>Fungi</taxon>
        <taxon>Dikarya</taxon>
        <taxon>Ascomycota</taxon>
        <taxon>Pezizomycotina</taxon>
        <taxon>Eurotiomycetes</taxon>
        <taxon>Eurotiomycetidae</taxon>
        <taxon>Eurotiales</taxon>
        <taxon>Aspergillaceae</taxon>
        <taxon>Penicillium</taxon>
    </lineage>
</organism>
<feature type="compositionally biased region" description="Basic and acidic residues" evidence="1">
    <location>
        <begin position="101"/>
        <end position="117"/>
    </location>
</feature>
<evidence type="ECO:0000256" key="1">
    <source>
        <dbReference type="SAM" id="MobiDB-lite"/>
    </source>
</evidence>
<feature type="chain" id="PRO_5042237642" evidence="2">
    <location>
        <begin position="17"/>
        <end position="126"/>
    </location>
</feature>
<reference evidence="3" key="1">
    <citation type="journal article" date="2023" name="IMA Fungus">
        <title>Comparative genomic study of the Penicillium genus elucidates a diverse pangenome and 15 lateral gene transfer events.</title>
        <authorList>
            <person name="Petersen C."/>
            <person name="Sorensen T."/>
            <person name="Nielsen M.R."/>
            <person name="Sondergaard T.E."/>
            <person name="Sorensen J.L."/>
            <person name="Fitzpatrick D.A."/>
            <person name="Frisvad J.C."/>
            <person name="Nielsen K.L."/>
        </authorList>
    </citation>
    <scope>NUCLEOTIDE SEQUENCE</scope>
    <source>
        <strain evidence="3">IBT 15450</strain>
    </source>
</reference>
<dbReference type="EMBL" id="JAQJZL010000002">
    <property type="protein sequence ID" value="KAJ6052178.1"/>
    <property type="molecule type" value="Genomic_DNA"/>
</dbReference>
<evidence type="ECO:0000313" key="3">
    <source>
        <dbReference type="EMBL" id="KAJ6052178.1"/>
    </source>
</evidence>
<dbReference type="Proteomes" id="UP001219568">
    <property type="component" value="Unassembled WGS sequence"/>
</dbReference>
<accession>A0AAD6IKZ6</accession>
<proteinExistence type="predicted"/>
<keyword evidence="2" id="KW-0732">Signal</keyword>
<reference evidence="3" key="2">
    <citation type="submission" date="2023-01" db="EMBL/GenBank/DDBJ databases">
        <authorList>
            <person name="Petersen C."/>
        </authorList>
    </citation>
    <scope>NUCLEOTIDE SEQUENCE</scope>
    <source>
        <strain evidence="3">IBT 15450</strain>
    </source>
</reference>
<sequence>MRFIWITAALVAGCAGAPLTSPMDPNGDVAPVNNMLTRHYHRYQTVNNVSFVRLPVKDVIELPEDEDTFRPSDRRQGGPCERWRCYQQHLLPSLMLDRSIDRHDEKSETELGLRLDTEATEDDGGW</sequence>
<name>A0AAD6IKZ6_PENCN</name>
<feature type="signal peptide" evidence="2">
    <location>
        <begin position="1"/>
        <end position="16"/>
    </location>
</feature>